<dbReference type="GO" id="GO:0005634">
    <property type="term" value="C:nucleus"/>
    <property type="evidence" value="ECO:0007669"/>
    <property type="project" value="UniProtKB-SubCell"/>
</dbReference>
<keyword evidence="9" id="KW-1185">Reference proteome</keyword>
<evidence type="ECO:0000256" key="6">
    <source>
        <dbReference type="SAM" id="MobiDB-lite"/>
    </source>
</evidence>
<organism evidence="8 9">
    <name type="scientific">Ciona intestinalis</name>
    <name type="common">Transparent sea squirt</name>
    <name type="synonym">Ascidia intestinalis</name>
    <dbReference type="NCBI Taxonomy" id="7719"/>
    <lineage>
        <taxon>Eukaryota</taxon>
        <taxon>Metazoa</taxon>
        <taxon>Chordata</taxon>
        <taxon>Tunicata</taxon>
        <taxon>Ascidiacea</taxon>
        <taxon>Phlebobranchia</taxon>
        <taxon>Cionidae</taxon>
        <taxon>Ciona</taxon>
    </lineage>
</organism>
<comment type="similarity">
    <text evidence="2">Belongs to the SNF2/RAD54 helicase family.</text>
</comment>
<keyword evidence="4" id="KW-0804">Transcription</keyword>
<dbReference type="SUPFAM" id="SSF160481">
    <property type="entry name" value="BRK domain-like"/>
    <property type="match status" value="1"/>
</dbReference>
<dbReference type="InterPro" id="IPR006576">
    <property type="entry name" value="BRK_domain"/>
</dbReference>
<evidence type="ECO:0000313" key="8">
    <source>
        <dbReference type="Ensembl" id="ENSCINP00000035001.1"/>
    </source>
</evidence>
<feature type="region of interest" description="Disordered" evidence="6">
    <location>
        <begin position="1"/>
        <end position="22"/>
    </location>
</feature>
<evidence type="ECO:0000256" key="1">
    <source>
        <dbReference type="ARBA" id="ARBA00004123"/>
    </source>
</evidence>
<evidence type="ECO:0000259" key="7">
    <source>
        <dbReference type="Pfam" id="PF07533"/>
    </source>
</evidence>
<evidence type="ECO:0000256" key="3">
    <source>
        <dbReference type="ARBA" id="ARBA00023015"/>
    </source>
</evidence>
<reference evidence="8" key="3">
    <citation type="submission" date="2025-08" db="UniProtKB">
        <authorList>
            <consortium name="Ensembl"/>
        </authorList>
    </citation>
    <scope>IDENTIFICATION</scope>
</reference>
<comment type="subcellular location">
    <subcellularLocation>
        <location evidence="1">Nucleus</location>
    </subcellularLocation>
</comment>
<dbReference type="InParanoid" id="H2XZB7"/>
<name>H2XZB7_CIOIN</name>
<sequence length="59" mass="6816">MQKSKSIRVLSKEGTNITSKEHKDRVTVICRKTMKVLRGPHAPLRRDLAKFLKAHPSYE</sequence>
<accession>H2XZB7</accession>
<feature type="domain" description="BRK" evidence="7">
    <location>
        <begin position="24"/>
        <end position="59"/>
    </location>
</feature>
<dbReference type="Ensembl" id="ENSCINT00000030506.1">
    <property type="protein sequence ID" value="ENSCINP00000035001.1"/>
    <property type="gene ID" value="ENSCING00000021354.1"/>
</dbReference>
<evidence type="ECO:0000313" key="9">
    <source>
        <dbReference type="Proteomes" id="UP000008144"/>
    </source>
</evidence>
<dbReference type="HOGENOM" id="CLU_2966825_0_0_1"/>
<proteinExistence type="inferred from homology"/>
<reference evidence="8" key="2">
    <citation type="journal article" date="2008" name="Genome Biol.">
        <title>Improved genome assembly and evidence-based global gene model set for the chordate Ciona intestinalis: new insight into intron and operon populations.</title>
        <authorList>
            <person name="Satou Y."/>
            <person name="Mineta K."/>
            <person name="Ogasawara M."/>
            <person name="Sasakura Y."/>
            <person name="Shoguchi E."/>
            <person name="Ueno K."/>
            <person name="Yamada L."/>
            <person name="Matsumoto J."/>
            <person name="Wasserscheid J."/>
            <person name="Dewar K."/>
            <person name="Wiley G.B."/>
            <person name="Macmil S.L."/>
            <person name="Roe B.A."/>
            <person name="Zeller R.W."/>
            <person name="Hastings K.E."/>
            <person name="Lemaire P."/>
            <person name="Lindquist E."/>
            <person name="Endo T."/>
            <person name="Hotta K."/>
            <person name="Inaba K."/>
        </authorList>
    </citation>
    <scope>NUCLEOTIDE SEQUENCE [LARGE SCALE GENOMIC DNA]</scope>
    <source>
        <strain evidence="8">wild type</strain>
    </source>
</reference>
<evidence type="ECO:0000256" key="2">
    <source>
        <dbReference type="ARBA" id="ARBA00007025"/>
    </source>
</evidence>
<reference evidence="9" key="1">
    <citation type="journal article" date="2002" name="Science">
        <title>The draft genome of Ciona intestinalis: insights into chordate and vertebrate origins.</title>
        <authorList>
            <person name="Dehal P."/>
            <person name="Satou Y."/>
            <person name="Campbell R.K."/>
            <person name="Chapman J."/>
            <person name="Degnan B."/>
            <person name="De Tomaso A."/>
            <person name="Davidson B."/>
            <person name="Di Gregorio A."/>
            <person name="Gelpke M."/>
            <person name="Goodstein D.M."/>
            <person name="Harafuji N."/>
            <person name="Hastings K.E."/>
            <person name="Ho I."/>
            <person name="Hotta K."/>
            <person name="Huang W."/>
            <person name="Kawashima T."/>
            <person name="Lemaire P."/>
            <person name="Martinez D."/>
            <person name="Meinertzhagen I.A."/>
            <person name="Necula S."/>
            <person name="Nonaka M."/>
            <person name="Putnam N."/>
            <person name="Rash S."/>
            <person name="Saiga H."/>
            <person name="Satake M."/>
            <person name="Terry A."/>
            <person name="Yamada L."/>
            <person name="Wang H.G."/>
            <person name="Awazu S."/>
            <person name="Azumi K."/>
            <person name="Boore J."/>
            <person name="Branno M."/>
            <person name="Chin-Bow S."/>
            <person name="DeSantis R."/>
            <person name="Doyle S."/>
            <person name="Francino P."/>
            <person name="Keys D.N."/>
            <person name="Haga S."/>
            <person name="Hayashi H."/>
            <person name="Hino K."/>
            <person name="Imai K.S."/>
            <person name="Inaba K."/>
            <person name="Kano S."/>
            <person name="Kobayashi K."/>
            <person name="Kobayashi M."/>
            <person name="Lee B.I."/>
            <person name="Makabe K.W."/>
            <person name="Manohar C."/>
            <person name="Matassi G."/>
            <person name="Medina M."/>
            <person name="Mochizuki Y."/>
            <person name="Mount S."/>
            <person name="Morishita T."/>
            <person name="Miura S."/>
            <person name="Nakayama A."/>
            <person name="Nishizaka S."/>
            <person name="Nomoto H."/>
            <person name="Ohta F."/>
            <person name="Oishi K."/>
            <person name="Rigoutsos I."/>
            <person name="Sano M."/>
            <person name="Sasaki A."/>
            <person name="Sasakura Y."/>
            <person name="Shoguchi E."/>
            <person name="Shin-i T."/>
            <person name="Spagnuolo A."/>
            <person name="Stainier D."/>
            <person name="Suzuki M.M."/>
            <person name="Tassy O."/>
            <person name="Takatori N."/>
            <person name="Tokuoka M."/>
            <person name="Yagi K."/>
            <person name="Yoshizaki F."/>
            <person name="Wada S."/>
            <person name="Zhang C."/>
            <person name="Hyatt P.D."/>
            <person name="Larimer F."/>
            <person name="Detter C."/>
            <person name="Doggett N."/>
            <person name="Glavina T."/>
            <person name="Hawkins T."/>
            <person name="Richardson P."/>
            <person name="Lucas S."/>
            <person name="Kohara Y."/>
            <person name="Levine M."/>
            <person name="Satoh N."/>
            <person name="Rokhsar D.S."/>
        </authorList>
    </citation>
    <scope>NUCLEOTIDE SEQUENCE [LARGE SCALE GENOMIC DNA]</scope>
</reference>
<dbReference type="AlphaFoldDB" id="H2XZB7"/>
<dbReference type="InterPro" id="IPR037259">
    <property type="entry name" value="BRK_sf"/>
</dbReference>
<reference evidence="8" key="4">
    <citation type="submission" date="2025-09" db="UniProtKB">
        <authorList>
            <consortium name="Ensembl"/>
        </authorList>
    </citation>
    <scope>IDENTIFICATION</scope>
</reference>
<evidence type="ECO:0000256" key="4">
    <source>
        <dbReference type="ARBA" id="ARBA00023163"/>
    </source>
</evidence>
<keyword evidence="5" id="KW-0539">Nucleus</keyword>
<protein>
    <recommendedName>
        <fullName evidence="7">BRK domain-containing protein</fullName>
    </recommendedName>
</protein>
<dbReference type="EMBL" id="EAAA01001497">
    <property type="status" value="NOT_ANNOTATED_CDS"/>
    <property type="molecule type" value="Genomic_DNA"/>
</dbReference>
<keyword evidence="3" id="KW-0805">Transcription regulation</keyword>
<dbReference type="Proteomes" id="UP000008144">
    <property type="component" value="Chromosome 2"/>
</dbReference>
<dbReference type="Pfam" id="PF07533">
    <property type="entry name" value="BRK"/>
    <property type="match status" value="1"/>
</dbReference>
<dbReference type="Gene3D" id="3.40.5.120">
    <property type="match status" value="1"/>
</dbReference>
<evidence type="ECO:0000256" key="5">
    <source>
        <dbReference type="ARBA" id="ARBA00023242"/>
    </source>
</evidence>